<comment type="caution">
    <text evidence="3">The sequence shown here is derived from an EMBL/GenBank/DDBJ whole genome shotgun (WGS) entry which is preliminary data.</text>
</comment>
<protein>
    <submittedName>
        <fullName evidence="3">Uncharacterized protein</fullName>
    </submittedName>
</protein>
<organism evidence="3 4">
    <name type="scientific">Euplotes crassus</name>
    <dbReference type="NCBI Taxonomy" id="5936"/>
    <lineage>
        <taxon>Eukaryota</taxon>
        <taxon>Sar</taxon>
        <taxon>Alveolata</taxon>
        <taxon>Ciliophora</taxon>
        <taxon>Intramacronucleata</taxon>
        <taxon>Spirotrichea</taxon>
        <taxon>Hypotrichia</taxon>
        <taxon>Euplotida</taxon>
        <taxon>Euplotidae</taxon>
        <taxon>Moneuplotes</taxon>
    </lineage>
</organism>
<sequence length="64" mass="7208">MACFSCVLIPAFFVIWALLQSFKDIIFEKFFNKQHQTEEREAGCSGNNSNSHGCPPPTAKVKED</sequence>
<evidence type="ECO:0000256" key="1">
    <source>
        <dbReference type="SAM" id="MobiDB-lite"/>
    </source>
</evidence>
<proteinExistence type="predicted"/>
<feature type="signal peptide" evidence="2">
    <location>
        <begin position="1"/>
        <end position="21"/>
    </location>
</feature>
<dbReference type="Proteomes" id="UP001295684">
    <property type="component" value="Unassembled WGS sequence"/>
</dbReference>
<name>A0AAD2D777_EUPCR</name>
<keyword evidence="2" id="KW-0732">Signal</keyword>
<gene>
    <name evidence="3" type="ORF">ECRASSUSDP1_LOCUS24784</name>
</gene>
<feature type="region of interest" description="Disordered" evidence="1">
    <location>
        <begin position="40"/>
        <end position="64"/>
    </location>
</feature>
<evidence type="ECO:0000313" key="4">
    <source>
        <dbReference type="Proteomes" id="UP001295684"/>
    </source>
</evidence>
<feature type="chain" id="PRO_5042211562" evidence="2">
    <location>
        <begin position="22"/>
        <end position="64"/>
    </location>
</feature>
<dbReference type="EMBL" id="CAMPGE010025545">
    <property type="protein sequence ID" value="CAI2383287.1"/>
    <property type="molecule type" value="Genomic_DNA"/>
</dbReference>
<evidence type="ECO:0000313" key="3">
    <source>
        <dbReference type="EMBL" id="CAI2383287.1"/>
    </source>
</evidence>
<dbReference type="AlphaFoldDB" id="A0AAD2D777"/>
<evidence type="ECO:0000256" key="2">
    <source>
        <dbReference type="SAM" id="SignalP"/>
    </source>
</evidence>
<reference evidence="3" key="1">
    <citation type="submission" date="2023-07" db="EMBL/GenBank/DDBJ databases">
        <authorList>
            <consortium name="AG Swart"/>
            <person name="Singh M."/>
            <person name="Singh A."/>
            <person name="Seah K."/>
            <person name="Emmerich C."/>
        </authorList>
    </citation>
    <scope>NUCLEOTIDE SEQUENCE</scope>
    <source>
        <strain evidence="3">DP1</strain>
    </source>
</reference>
<accession>A0AAD2D777</accession>
<keyword evidence="4" id="KW-1185">Reference proteome</keyword>